<sequence>MSWIAKGVVAGIAFYILLMAIEVISHPEVLGGAVAGAVLFGILAVVFLAKDEEKIHTGEMVLVWVMILLFVVYGVLCWAGAIPWI</sequence>
<protein>
    <submittedName>
        <fullName evidence="2">Uncharacterized protein</fullName>
    </submittedName>
</protein>
<gene>
    <name evidence="2" type="ORF">McpCs1_07090</name>
</gene>
<evidence type="ECO:0000313" key="3">
    <source>
        <dbReference type="Proteomes" id="UP001283212"/>
    </source>
</evidence>
<keyword evidence="3" id="KW-1185">Reference proteome</keyword>
<comment type="caution">
    <text evidence="2">The sequence shown here is derived from an EMBL/GenBank/DDBJ whole genome shotgun (WGS) entry which is preliminary data.</text>
</comment>
<evidence type="ECO:0000313" key="2">
    <source>
        <dbReference type="EMBL" id="MDV0443339.1"/>
    </source>
</evidence>
<keyword evidence="1" id="KW-1133">Transmembrane helix</keyword>
<organism evidence="2 3">
    <name type="scientific">Methanorbis rubei</name>
    <dbReference type="NCBI Taxonomy" id="3028300"/>
    <lineage>
        <taxon>Archaea</taxon>
        <taxon>Methanobacteriati</taxon>
        <taxon>Methanobacteriota</taxon>
        <taxon>Stenosarchaea group</taxon>
        <taxon>Methanomicrobia</taxon>
        <taxon>Methanomicrobiales</taxon>
        <taxon>Methanocorpusculaceae</taxon>
        <taxon>Methanorbis</taxon>
    </lineage>
</organism>
<evidence type="ECO:0000256" key="1">
    <source>
        <dbReference type="SAM" id="Phobius"/>
    </source>
</evidence>
<accession>A0AAE4MFM2</accession>
<dbReference type="RefSeq" id="WP_338095866.1">
    <property type="nucleotide sequence ID" value="NZ_JAWDKB010000002.1"/>
</dbReference>
<feature type="transmembrane region" description="Helical" evidence="1">
    <location>
        <begin position="30"/>
        <end position="49"/>
    </location>
</feature>
<feature type="transmembrane region" description="Helical" evidence="1">
    <location>
        <begin position="61"/>
        <end position="82"/>
    </location>
</feature>
<dbReference type="EMBL" id="JAWDKB010000002">
    <property type="protein sequence ID" value="MDV0443339.1"/>
    <property type="molecule type" value="Genomic_DNA"/>
</dbReference>
<proteinExistence type="predicted"/>
<dbReference type="Proteomes" id="UP001283212">
    <property type="component" value="Unassembled WGS sequence"/>
</dbReference>
<keyword evidence="1" id="KW-0472">Membrane</keyword>
<reference evidence="2 3" key="1">
    <citation type="submission" date="2023-06" db="EMBL/GenBank/DDBJ databases">
        <title>Genome sequence of Methancorpusculaceae sp. Cs1.</title>
        <authorList>
            <person name="Protasov E."/>
            <person name="Platt K."/>
            <person name="Poehlein A."/>
            <person name="Daniel R."/>
            <person name="Brune A."/>
        </authorList>
    </citation>
    <scope>NUCLEOTIDE SEQUENCE [LARGE SCALE GENOMIC DNA]</scope>
    <source>
        <strain evidence="2 3">Cs1</strain>
    </source>
</reference>
<dbReference type="AlphaFoldDB" id="A0AAE4MFM2"/>
<keyword evidence="1" id="KW-0812">Transmembrane</keyword>
<feature type="transmembrane region" description="Helical" evidence="1">
    <location>
        <begin position="7"/>
        <end position="24"/>
    </location>
</feature>
<name>A0AAE4MFM2_9EURY</name>